<dbReference type="EMBL" id="JACHGJ010000002">
    <property type="protein sequence ID" value="MBB6480067.1"/>
    <property type="molecule type" value="Genomic_DNA"/>
</dbReference>
<dbReference type="InterPro" id="IPR001845">
    <property type="entry name" value="HTH_ArsR_DNA-bd_dom"/>
</dbReference>
<dbReference type="PANTHER" id="PTHR33154">
    <property type="entry name" value="TRANSCRIPTIONAL REGULATOR, ARSR FAMILY"/>
    <property type="match status" value="1"/>
</dbReference>
<evidence type="ECO:0000259" key="4">
    <source>
        <dbReference type="PROSITE" id="PS50987"/>
    </source>
</evidence>
<dbReference type="InterPro" id="IPR018334">
    <property type="entry name" value="ArsR_HTH"/>
</dbReference>
<dbReference type="GO" id="GO:0003700">
    <property type="term" value="F:DNA-binding transcription factor activity"/>
    <property type="evidence" value="ECO:0007669"/>
    <property type="project" value="InterPro"/>
</dbReference>
<feature type="domain" description="HTH arsR-type" evidence="4">
    <location>
        <begin position="265"/>
        <end position="358"/>
    </location>
</feature>
<dbReference type="InterPro" id="IPR051081">
    <property type="entry name" value="HTH_MetalResp_TranReg"/>
</dbReference>
<dbReference type="CDD" id="cd00090">
    <property type="entry name" value="HTH_ARSR"/>
    <property type="match status" value="1"/>
</dbReference>
<evidence type="ECO:0000313" key="6">
    <source>
        <dbReference type="Proteomes" id="UP000587760"/>
    </source>
</evidence>
<keyword evidence="6" id="KW-1185">Reference proteome</keyword>
<dbReference type="GO" id="GO:0003677">
    <property type="term" value="F:DNA binding"/>
    <property type="evidence" value="ECO:0007669"/>
    <property type="project" value="UniProtKB-KW"/>
</dbReference>
<dbReference type="SUPFAM" id="SSF46785">
    <property type="entry name" value="Winged helix' DNA-binding domain"/>
    <property type="match status" value="1"/>
</dbReference>
<keyword evidence="2 5" id="KW-0238">DNA-binding</keyword>
<reference evidence="5 6" key="1">
    <citation type="submission" date="2020-08" db="EMBL/GenBank/DDBJ databases">
        <title>Genomic Encyclopedia of Type Strains, Phase IV (KMG-IV): sequencing the most valuable type-strain genomes for metagenomic binning, comparative biology and taxonomic classification.</title>
        <authorList>
            <person name="Goeker M."/>
        </authorList>
    </citation>
    <scope>NUCLEOTIDE SEQUENCE [LARGE SCALE GENOMIC DNA]</scope>
    <source>
        <strain evidence="5 6">DSM 2461</strain>
    </source>
</reference>
<dbReference type="InterPro" id="IPR036388">
    <property type="entry name" value="WH-like_DNA-bd_sf"/>
</dbReference>
<dbReference type="PROSITE" id="PS00846">
    <property type="entry name" value="HTH_ARSR_1"/>
    <property type="match status" value="1"/>
</dbReference>
<dbReference type="PANTHER" id="PTHR33154:SF33">
    <property type="entry name" value="TRANSCRIPTIONAL REPRESSOR SDPR"/>
    <property type="match status" value="1"/>
</dbReference>
<sequence length="358" mass="41285">MPSDNIISVQAGPGLELNPVLNTLNSMIVLSNKKHCPHCQNHLNLTDEESETARLVFEGLYHAVIPQHTFSSFPAYLDYLKGCDPLELRDNILTFYKQRHDWKTGSLKEQTSEEISRKVLVSPDGFISFLQESFDPDHIDQEIERQAFEYLKHPDKMRKVIISFLSGLWNRTFQQRWEEVKDDLTDFIGKTELSYLKNMSPLKAIYNMTGSEIHEEKIAFALEKGYRLIFIPNKDVGEIYSKMLSQGVLYIFFNPENYEKRRLNAQLNNIDELARKLGAIADPNRLNILKYIASKNEACSQDIIRDMGFSQSAVSRHLKTLSDSGILMERRQVSAKFYRLNGEYVHNILHSLTGFLGI</sequence>
<dbReference type="Pfam" id="PF01022">
    <property type="entry name" value="HTH_5"/>
    <property type="match status" value="1"/>
</dbReference>
<name>A0A841R9Z0_9SPIO</name>
<protein>
    <submittedName>
        <fullName evidence="5">DNA-binding transcriptional ArsR family regulator</fullName>
    </submittedName>
</protein>
<evidence type="ECO:0000256" key="2">
    <source>
        <dbReference type="ARBA" id="ARBA00023125"/>
    </source>
</evidence>
<dbReference type="Gene3D" id="1.10.10.10">
    <property type="entry name" value="Winged helix-like DNA-binding domain superfamily/Winged helix DNA-binding domain"/>
    <property type="match status" value="1"/>
</dbReference>
<dbReference type="SMART" id="SM00418">
    <property type="entry name" value="HTH_ARSR"/>
    <property type="match status" value="1"/>
</dbReference>
<keyword evidence="1" id="KW-0805">Transcription regulation</keyword>
<organism evidence="5 6">
    <name type="scientific">Spirochaeta isovalerica</name>
    <dbReference type="NCBI Taxonomy" id="150"/>
    <lineage>
        <taxon>Bacteria</taxon>
        <taxon>Pseudomonadati</taxon>
        <taxon>Spirochaetota</taxon>
        <taxon>Spirochaetia</taxon>
        <taxon>Spirochaetales</taxon>
        <taxon>Spirochaetaceae</taxon>
        <taxon>Spirochaeta</taxon>
    </lineage>
</organism>
<dbReference type="NCBIfam" id="NF033788">
    <property type="entry name" value="HTH_metalloreg"/>
    <property type="match status" value="1"/>
</dbReference>
<dbReference type="PRINTS" id="PR00778">
    <property type="entry name" value="HTHARSR"/>
</dbReference>
<dbReference type="PROSITE" id="PS50987">
    <property type="entry name" value="HTH_ARSR_2"/>
    <property type="match status" value="1"/>
</dbReference>
<gene>
    <name evidence="5" type="ORF">HNR50_001725</name>
</gene>
<dbReference type="InterPro" id="IPR011991">
    <property type="entry name" value="ArsR-like_HTH"/>
</dbReference>
<dbReference type="RefSeq" id="WP_184745868.1">
    <property type="nucleotide sequence ID" value="NZ_JACHGJ010000002.1"/>
</dbReference>
<evidence type="ECO:0000256" key="3">
    <source>
        <dbReference type="ARBA" id="ARBA00023163"/>
    </source>
</evidence>
<evidence type="ECO:0000256" key="1">
    <source>
        <dbReference type="ARBA" id="ARBA00023015"/>
    </source>
</evidence>
<dbReference type="Proteomes" id="UP000587760">
    <property type="component" value="Unassembled WGS sequence"/>
</dbReference>
<proteinExistence type="predicted"/>
<evidence type="ECO:0000313" key="5">
    <source>
        <dbReference type="EMBL" id="MBB6480067.1"/>
    </source>
</evidence>
<dbReference type="InterPro" id="IPR036390">
    <property type="entry name" value="WH_DNA-bd_sf"/>
</dbReference>
<comment type="caution">
    <text evidence="5">The sequence shown here is derived from an EMBL/GenBank/DDBJ whole genome shotgun (WGS) entry which is preliminary data.</text>
</comment>
<keyword evidence="3" id="KW-0804">Transcription</keyword>
<accession>A0A841R9Z0</accession>
<dbReference type="AlphaFoldDB" id="A0A841R9Z0"/>